<gene>
    <name evidence="8" type="ORF">UFOPK2958_00008</name>
</gene>
<feature type="transmembrane region" description="Helical" evidence="6">
    <location>
        <begin position="291"/>
        <end position="314"/>
    </location>
</feature>
<evidence type="ECO:0000256" key="6">
    <source>
        <dbReference type="SAM" id="Phobius"/>
    </source>
</evidence>
<keyword evidence="2" id="KW-0808">Transferase</keyword>
<dbReference type="GO" id="GO:0016020">
    <property type="term" value="C:membrane"/>
    <property type="evidence" value="ECO:0007669"/>
    <property type="project" value="UniProtKB-SubCell"/>
</dbReference>
<evidence type="ECO:0000256" key="1">
    <source>
        <dbReference type="ARBA" id="ARBA00004141"/>
    </source>
</evidence>
<dbReference type="Pfam" id="PF02397">
    <property type="entry name" value="Bac_transf"/>
    <property type="match status" value="1"/>
</dbReference>
<dbReference type="PANTHER" id="PTHR30576:SF10">
    <property type="entry name" value="SLL5057 PROTEIN"/>
    <property type="match status" value="1"/>
</dbReference>
<feature type="transmembrane region" description="Helical" evidence="6">
    <location>
        <begin position="68"/>
        <end position="89"/>
    </location>
</feature>
<accession>A0A6J6VM69</accession>
<feature type="transmembrane region" description="Helical" evidence="6">
    <location>
        <begin position="134"/>
        <end position="154"/>
    </location>
</feature>
<dbReference type="PANTHER" id="PTHR30576">
    <property type="entry name" value="COLANIC BIOSYNTHESIS UDP-GLUCOSE LIPID CARRIER TRANSFERASE"/>
    <property type="match status" value="1"/>
</dbReference>
<keyword evidence="3 6" id="KW-0812">Transmembrane</keyword>
<keyword evidence="5 6" id="KW-0472">Membrane</keyword>
<protein>
    <submittedName>
        <fullName evidence="8">Unannotated protein</fullName>
    </submittedName>
</protein>
<dbReference type="InterPro" id="IPR003362">
    <property type="entry name" value="Bact_transf"/>
</dbReference>
<evidence type="ECO:0000256" key="3">
    <source>
        <dbReference type="ARBA" id="ARBA00022692"/>
    </source>
</evidence>
<proteinExistence type="predicted"/>
<dbReference type="AlphaFoldDB" id="A0A6J6VM69"/>
<evidence type="ECO:0000256" key="5">
    <source>
        <dbReference type="ARBA" id="ARBA00023136"/>
    </source>
</evidence>
<evidence type="ECO:0000259" key="7">
    <source>
        <dbReference type="Pfam" id="PF02397"/>
    </source>
</evidence>
<dbReference type="NCBIfam" id="TIGR03025">
    <property type="entry name" value="EPS_sugtrans"/>
    <property type="match status" value="1"/>
</dbReference>
<name>A0A6J6VM69_9ZZZZ</name>
<organism evidence="8">
    <name type="scientific">freshwater metagenome</name>
    <dbReference type="NCBI Taxonomy" id="449393"/>
    <lineage>
        <taxon>unclassified sequences</taxon>
        <taxon>metagenomes</taxon>
        <taxon>ecological metagenomes</taxon>
    </lineage>
</organism>
<reference evidence="8" key="1">
    <citation type="submission" date="2020-05" db="EMBL/GenBank/DDBJ databases">
        <authorList>
            <person name="Chiriac C."/>
            <person name="Salcher M."/>
            <person name="Ghai R."/>
            <person name="Kavagutti S V."/>
        </authorList>
    </citation>
    <scope>NUCLEOTIDE SEQUENCE</scope>
</reference>
<feature type="transmembrane region" description="Helical" evidence="6">
    <location>
        <begin position="101"/>
        <end position="122"/>
    </location>
</feature>
<comment type="subcellular location">
    <subcellularLocation>
        <location evidence="1">Membrane</location>
        <topology evidence="1">Multi-pass membrane protein</topology>
    </subcellularLocation>
</comment>
<dbReference type="InterPro" id="IPR017475">
    <property type="entry name" value="EPS_sugar_tfrase"/>
</dbReference>
<feature type="domain" description="Bacterial sugar transferase" evidence="7">
    <location>
        <begin position="288"/>
        <end position="478"/>
    </location>
</feature>
<feature type="transmembrane region" description="Helical" evidence="6">
    <location>
        <begin position="25"/>
        <end position="48"/>
    </location>
</feature>
<evidence type="ECO:0000256" key="4">
    <source>
        <dbReference type="ARBA" id="ARBA00022989"/>
    </source>
</evidence>
<dbReference type="GO" id="GO:0016780">
    <property type="term" value="F:phosphotransferase activity, for other substituted phosphate groups"/>
    <property type="evidence" value="ECO:0007669"/>
    <property type="project" value="TreeGrafter"/>
</dbReference>
<keyword evidence="4 6" id="KW-1133">Transmembrane helix</keyword>
<dbReference type="EMBL" id="CAFAAB010000001">
    <property type="protein sequence ID" value="CAB4772674.1"/>
    <property type="molecule type" value="Genomic_DNA"/>
</dbReference>
<evidence type="ECO:0000313" key="8">
    <source>
        <dbReference type="EMBL" id="CAB4772674.1"/>
    </source>
</evidence>
<evidence type="ECO:0000256" key="2">
    <source>
        <dbReference type="ARBA" id="ARBA00022679"/>
    </source>
</evidence>
<sequence>MSLTAEGTFAVGAHRRRRGLTSRRYTASLVLVDYLSAWVGLIIGLALLNLVTRNAFNRWSYIEYNLRHAFWFPIGVIIAMALTSGYRVSRRSPTQNAFTNFKELAMATSFGGFLAMSISYIAHHFTQWEIQVPTQIIIAVMTTTFVIAIMRVVLRAVVMSRRPVRMAVIDDGTTYQRIATHLHLQRGITLYGRISMDLDDTENTIGHISDIERLAEEFNLDRVIFGSMNSITPDVARWYRRTTELVDTALVPRMFEVISWRSRLTDLSGLPLLEMAPRHVSRFDLALKRSFDIIVALILLVLSIPHSIVIALLIKLTSRGPVFYRQERLGLNRKPFTILKFRTMQVAPANSPSSAVQSGENAPLYVIRGKMQETSRRTWIGGFIRKIGLDEIPQFINVLTGSMSIVGPRPFIVSESDIQDPFYARRYDVRPGITGLWQVSGRNNLTAEELRQLDYLYVSAWSMWWDIKICFDTPRAMLRGLGAY</sequence>